<comment type="caution">
    <text evidence="2">The sequence shown here is derived from an EMBL/GenBank/DDBJ whole genome shotgun (WGS) entry which is preliminary data.</text>
</comment>
<organism evidence="2 3">
    <name type="scientific">Paragonimus westermani</name>
    <dbReference type="NCBI Taxonomy" id="34504"/>
    <lineage>
        <taxon>Eukaryota</taxon>
        <taxon>Metazoa</taxon>
        <taxon>Spiralia</taxon>
        <taxon>Lophotrochozoa</taxon>
        <taxon>Platyhelminthes</taxon>
        <taxon>Trematoda</taxon>
        <taxon>Digenea</taxon>
        <taxon>Plagiorchiida</taxon>
        <taxon>Troglotremata</taxon>
        <taxon>Troglotrematidae</taxon>
        <taxon>Paragonimus</taxon>
    </lineage>
</organism>
<keyword evidence="1" id="KW-0472">Membrane</keyword>
<evidence type="ECO:0000313" key="2">
    <source>
        <dbReference type="EMBL" id="KAA3678762.1"/>
    </source>
</evidence>
<accession>A0A5J4NTC4</accession>
<gene>
    <name evidence="2" type="ORF">DEA37_0001852</name>
</gene>
<proteinExistence type="predicted"/>
<reference evidence="2 3" key="1">
    <citation type="journal article" date="2019" name="Gigascience">
        <title>Whole-genome sequence of the oriental lung fluke Paragonimus westermani.</title>
        <authorList>
            <person name="Oey H."/>
            <person name="Zakrzewski M."/>
            <person name="Narain K."/>
            <person name="Devi K.R."/>
            <person name="Agatsuma T."/>
            <person name="Nawaratna S."/>
            <person name="Gobert G.N."/>
            <person name="Jones M.K."/>
            <person name="Ragan M.A."/>
            <person name="McManus D.P."/>
            <person name="Krause L."/>
        </authorList>
    </citation>
    <scope>NUCLEOTIDE SEQUENCE [LARGE SCALE GENOMIC DNA]</scope>
    <source>
        <strain evidence="2 3">IND2009</strain>
    </source>
</reference>
<dbReference type="AlphaFoldDB" id="A0A5J4NTC4"/>
<dbReference type="Proteomes" id="UP000324629">
    <property type="component" value="Unassembled WGS sequence"/>
</dbReference>
<dbReference type="PROSITE" id="PS51257">
    <property type="entry name" value="PROKAR_LIPOPROTEIN"/>
    <property type="match status" value="1"/>
</dbReference>
<name>A0A5J4NTC4_9TREM</name>
<feature type="transmembrane region" description="Helical" evidence="1">
    <location>
        <begin position="12"/>
        <end position="34"/>
    </location>
</feature>
<sequence length="49" mass="5747">MRRPFLCFRVPQFYFFNLSLLSNYLILASCLLPSHVALDSPSQLLCYFT</sequence>
<protein>
    <submittedName>
        <fullName evidence="2">Uncharacterized protein</fullName>
    </submittedName>
</protein>
<evidence type="ECO:0000313" key="3">
    <source>
        <dbReference type="Proteomes" id="UP000324629"/>
    </source>
</evidence>
<evidence type="ECO:0000256" key="1">
    <source>
        <dbReference type="SAM" id="Phobius"/>
    </source>
</evidence>
<keyword evidence="1" id="KW-0812">Transmembrane</keyword>
<keyword evidence="3" id="KW-1185">Reference proteome</keyword>
<dbReference type="EMBL" id="QNGE01000971">
    <property type="protein sequence ID" value="KAA3678762.1"/>
    <property type="molecule type" value="Genomic_DNA"/>
</dbReference>
<keyword evidence="1" id="KW-1133">Transmembrane helix</keyword>